<evidence type="ECO:0000313" key="5">
    <source>
        <dbReference type="EMBL" id="CAI9291897.1"/>
    </source>
</evidence>
<dbReference type="Pfam" id="PF04784">
    <property type="entry name" value="DUF547"/>
    <property type="match status" value="1"/>
</dbReference>
<dbReference type="EMBL" id="OX465082">
    <property type="protein sequence ID" value="CAI9291897.1"/>
    <property type="molecule type" value="Genomic_DNA"/>
</dbReference>
<feature type="domain" description="DUF547" evidence="3">
    <location>
        <begin position="328"/>
        <end position="457"/>
    </location>
</feature>
<feature type="coiled-coil region" evidence="1">
    <location>
        <begin position="49"/>
        <end position="122"/>
    </location>
</feature>
<dbReference type="Proteomes" id="UP001177003">
    <property type="component" value="Chromosome 6"/>
</dbReference>
<dbReference type="Pfam" id="PF14389">
    <property type="entry name" value="Lzipper-MIP1"/>
    <property type="match status" value="1"/>
</dbReference>
<protein>
    <recommendedName>
        <fullName evidence="7">Ternary complex factor MIP1 leucine-zipper domain-containing protein</fullName>
    </recommendedName>
</protein>
<feature type="domain" description="Ternary complex factor MIP1 leucine-zipper" evidence="4">
    <location>
        <begin position="46"/>
        <end position="126"/>
    </location>
</feature>
<feature type="compositionally biased region" description="Basic and acidic residues" evidence="2">
    <location>
        <begin position="14"/>
        <end position="27"/>
    </location>
</feature>
<organism evidence="5 6">
    <name type="scientific">Lactuca saligna</name>
    <name type="common">Willowleaf lettuce</name>
    <dbReference type="NCBI Taxonomy" id="75948"/>
    <lineage>
        <taxon>Eukaryota</taxon>
        <taxon>Viridiplantae</taxon>
        <taxon>Streptophyta</taxon>
        <taxon>Embryophyta</taxon>
        <taxon>Tracheophyta</taxon>
        <taxon>Spermatophyta</taxon>
        <taxon>Magnoliopsida</taxon>
        <taxon>eudicotyledons</taxon>
        <taxon>Gunneridae</taxon>
        <taxon>Pentapetalae</taxon>
        <taxon>asterids</taxon>
        <taxon>campanulids</taxon>
        <taxon>Asterales</taxon>
        <taxon>Asteraceae</taxon>
        <taxon>Cichorioideae</taxon>
        <taxon>Cichorieae</taxon>
        <taxon>Lactucinae</taxon>
        <taxon>Lactuca</taxon>
    </lineage>
</organism>
<evidence type="ECO:0000259" key="3">
    <source>
        <dbReference type="Pfam" id="PF04784"/>
    </source>
</evidence>
<reference evidence="5" key="1">
    <citation type="submission" date="2023-04" db="EMBL/GenBank/DDBJ databases">
        <authorList>
            <person name="Vijverberg K."/>
            <person name="Xiong W."/>
            <person name="Schranz E."/>
        </authorList>
    </citation>
    <scope>NUCLEOTIDE SEQUENCE</scope>
</reference>
<evidence type="ECO:0000256" key="1">
    <source>
        <dbReference type="SAM" id="Coils"/>
    </source>
</evidence>
<dbReference type="PANTHER" id="PTHR46248">
    <property type="entry name" value="EXPRESSED PROTEIN"/>
    <property type="match status" value="1"/>
</dbReference>
<proteinExistence type="predicted"/>
<accession>A0AA36EDU6</accession>
<name>A0AA36EDU6_LACSI</name>
<dbReference type="InterPro" id="IPR006869">
    <property type="entry name" value="DUF547"/>
</dbReference>
<gene>
    <name evidence="5" type="ORF">LSALG_LOCUS31007</name>
</gene>
<evidence type="ECO:0008006" key="7">
    <source>
        <dbReference type="Google" id="ProtNLM"/>
    </source>
</evidence>
<evidence type="ECO:0000256" key="2">
    <source>
        <dbReference type="SAM" id="MobiDB-lite"/>
    </source>
</evidence>
<evidence type="ECO:0000313" key="6">
    <source>
        <dbReference type="Proteomes" id="UP001177003"/>
    </source>
</evidence>
<dbReference type="InterPro" id="IPR025757">
    <property type="entry name" value="MIP1_Leuzipper"/>
</dbReference>
<keyword evidence="1" id="KW-0175">Coiled coil</keyword>
<feature type="region of interest" description="Disordered" evidence="2">
    <location>
        <begin position="14"/>
        <end position="49"/>
    </location>
</feature>
<dbReference type="AlphaFoldDB" id="A0AA36EDU6"/>
<evidence type="ECO:0000259" key="4">
    <source>
        <dbReference type="Pfam" id="PF14389"/>
    </source>
</evidence>
<dbReference type="PANTHER" id="PTHR46248:SF15">
    <property type="entry name" value="TERNARY COMPLEX FACTOR MIP1, LEUCINE-ZIPPER-RELATED"/>
    <property type="match status" value="1"/>
</dbReference>
<sequence>MDNNREYVVEVNITRHNETDNDRRKAQVDMQIETPKSRKSGEGSGKGTKMALQQEVEKLKKRLKHEQNVHSALERALSRPLGALSRLPPYLPPLTLELLAEVAVLEEEVVRLENQMVQFRQDLYEEAIYVSFFKRNLENLADFQENCHAKDRKIETNVSTPITQKSPNPKTKRVKALLKRSLHKHISAEKCPSPQKQRFEGNGIEGGDVGKSSFYIQEKGILGDDSPNKISESFLKCLMFVFARMGSTSPLRMAEMLPSLEPCENPWAMDFKDPYGIFYEFENTDIGPYKYLYEVEATTINKNHTTISTFLAQRLKVLLEKLELVNLTSLTHQEKLAFWINTYNSCMMNAFLDHGIPETPERIVELMQKATINVGGHLLNAFSIEHFILRLPYHANHSFEKGFKINEETARSIFGLELSEPLVTFALSCGSWSSPAVRVYSGSEVEKELELAKRDYLQAAVGISTSKKLLSIPKLLDWYMLDFAKDMESFLDWVCLQLPSDISQVAIKCVERTFSEPISNYVKVSAYEFRFRYLLYK</sequence>
<keyword evidence="6" id="KW-1185">Reference proteome</keyword>